<gene>
    <name evidence="2" type="ORF">K469DRAFT_684682</name>
</gene>
<feature type="region of interest" description="Disordered" evidence="1">
    <location>
        <begin position="1"/>
        <end position="64"/>
    </location>
</feature>
<evidence type="ECO:0000313" key="2">
    <source>
        <dbReference type="EMBL" id="KAF2188677.1"/>
    </source>
</evidence>
<accession>A0A6A6E9N7</accession>
<evidence type="ECO:0000313" key="3">
    <source>
        <dbReference type="Proteomes" id="UP000800200"/>
    </source>
</evidence>
<reference evidence="2" key="1">
    <citation type="journal article" date="2020" name="Stud. Mycol.">
        <title>101 Dothideomycetes genomes: a test case for predicting lifestyles and emergence of pathogens.</title>
        <authorList>
            <person name="Haridas S."/>
            <person name="Albert R."/>
            <person name="Binder M."/>
            <person name="Bloem J."/>
            <person name="Labutti K."/>
            <person name="Salamov A."/>
            <person name="Andreopoulos B."/>
            <person name="Baker S."/>
            <person name="Barry K."/>
            <person name="Bills G."/>
            <person name="Bluhm B."/>
            <person name="Cannon C."/>
            <person name="Castanera R."/>
            <person name="Culley D."/>
            <person name="Daum C."/>
            <person name="Ezra D."/>
            <person name="Gonzalez J."/>
            <person name="Henrissat B."/>
            <person name="Kuo A."/>
            <person name="Liang C."/>
            <person name="Lipzen A."/>
            <person name="Lutzoni F."/>
            <person name="Magnuson J."/>
            <person name="Mondo S."/>
            <person name="Nolan M."/>
            <person name="Ohm R."/>
            <person name="Pangilinan J."/>
            <person name="Park H.-J."/>
            <person name="Ramirez L."/>
            <person name="Alfaro M."/>
            <person name="Sun H."/>
            <person name="Tritt A."/>
            <person name="Yoshinaga Y."/>
            <person name="Zwiers L.-H."/>
            <person name="Turgeon B."/>
            <person name="Goodwin S."/>
            <person name="Spatafora J."/>
            <person name="Crous P."/>
            <person name="Grigoriev I."/>
        </authorList>
    </citation>
    <scope>NUCLEOTIDE SEQUENCE</scope>
    <source>
        <strain evidence="2">CBS 207.26</strain>
    </source>
</reference>
<dbReference type="AlphaFoldDB" id="A0A6A6E9N7"/>
<keyword evidence="3" id="KW-1185">Reference proteome</keyword>
<name>A0A6A6E9N7_9PEZI</name>
<protein>
    <submittedName>
        <fullName evidence="2">Uncharacterized protein</fullName>
    </submittedName>
</protein>
<dbReference type="Proteomes" id="UP000800200">
    <property type="component" value="Unassembled WGS sequence"/>
</dbReference>
<proteinExistence type="predicted"/>
<sequence length="110" mass="10762">MGCGYSKPSRNTGSGAYAGTGTVAGDSGGVHHHGGGHGWSGGDGGGGGGGDGGGGGGGGGGSLLSPNIHFSSPFELNMWLNMTVPYLNFNGKDANIKSRGYPTEVIDYTL</sequence>
<feature type="compositionally biased region" description="Gly residues" evidence="1">
    <location>
        <begin position="36"/>
        <end position="62"/>
    </location>
</feature>
<organism evidence="2 3">
    <name type="scientific">Zopfia rhizophila CBS 207.26</name>
    <dbReference type="NCBI Taxonomy" id="1314779"/>
    <lineage>
        <taxon>Eukaryota</taxon>
        <taxon>Fungi</taxon>
        <taxon>Dikarya</taxon>
        <taxon>Ascomycota</taxon>
        <taxon>Pezizomycotina</taxon>
        <taxon>Dothideomycetes</taxon>
        <taxon>Dothideomycetes incertae sedis</taxon>
        <taxon>Zopfiaceae</taxon>
        <taxon>Zopfia</taxon>
    </lineage>
</organism>
<evidence type="ECO:0000256" key="1">
    <source>
        <dbReference type="SAM" id="MobiDB-lite"/>
    </source>
</evidence>
<dbReference type="EMBL" id="ML994623">
    <property type="protein sequence ID" value="KAF2188677.1"/>
    <property type="molecule type" value="Genomic_DNA"/>
</dbReference>